<feature type="binding site" evidence="16">
    <location>
        <position position="179"/>
    </location>
    <ligand>
        <name>substrate</name>
    </ligand>
</feature>
<evidence type="ECO:0000256" key="13">
    <source>
        <dbReference type="ARBA" id="ARBA00022993"/>
    </source>
</evidence>
<evidence type="ECO:0000256" key="15">
    <source>
        <dbReference type="ARBA" id="ARBA00040883"/>
    </source>
</evidence>
<dbReference type="GO" id="GO:0015937">
    <property type="term" value="P:coenzyme A biosynthetic process"/>
    <property type="evidence" value="ECO:0007669"/>
    <property type="project" value="UniProtKB-UniRule"/>
</dbReference>
<evidence type="ECO:0000256" key="1">
    <source>
        <dbReference type="ARBA" id="ARBA00001206"/>
    </source>
</evidence>
<accession>A0A4R2LRJ2</accession>
<keyword evidence="9 16" id="KW-0547">Nucleotide-binding</keyword>
<keyword evidence="10 16" id="KW-0418">Kinase</keyword>
<evidence type="ECO:0000256" key="4">
    <source>
        <dbReference type="ARBA" id="ARBA00005225"/>
    </source>
</evidence>
<evidence type="ECO:0000256" key="3">
    <source>
        <dbReference type="ARBA" id="ARBA00004496"/>
    </source>
</evidence>
<keyword evidence="13 16" id="KW-0173">Coenzyme A biosynthesis</keyword>
<comment type="subcellular location">
    <subcellularLocation>
        <location evidence="3 16">Cytoplasm</location>
    </subcellularLocation>
</comment>
<dbReference type="EMBL" id="SLWY01000005">
    <property type="protein sequence ID" value="TCO82265.1"/>
    <property type="molecule type" value="Genomic_DNA"/>
</dbReference>
<keyword evidence="7 16" id="KW-0963">Cytoplasm</keyword>
<keyword evidence="8 16" id="KW-0808">Transferase</keyword>
<feature type="binding site" evidence="16">
    <location>
        <begin position="101"/>
        <end position="104"/>
    </location>
    <ligand>
        <name>substrate</name>
    </ligand>
</feature>
<reference evidence="17 18" key="1">
    <citation type="submission" date="2019-03" db="EMBL/GenBank/DDBJ databases">
        <title>Genomic Encyclopedia of Type Strains, Phase IV (KMG-IV): sequencing the most valuable type-strain genomes for metagenomic binning, comparative biology and taxonomic classification.</title>
        <authorList>
            <person name="Goeker M."/>
        </authorList>
    </citation>
    <scope>NUCLEOTIDE SEQUENCE [LARGE SCALE GENOMIC DNA]</scope>
    <source>
        <strain evidence="17 18">DSM 25287</strain>
    </source>
</reference>
<keyword evidence="18" id="KW-1185">Reference proteome</keyword>
<dbReference type="AlphaFoldDB" id="A0A4R2LRJ2"/>
<dbReference type="Proteomes" id="UP000295765">
    <property type="component" value="Unassembled WGS sequence"/>
</dbReference>
<dbReference type="PANTHER" id="PTHR34265">
    <property type="entry name" value="TYPE III PANTOTHENATE KINASE"/>
    <property type="match status" value="1"/>
</dbReference>
<feature type="binding site" evidence="16">
    <location>
        <position position="126"/>
    </location>
    <ligand>
        <name>ATP</name>
        <dbReference type="ChEBI" id="CHEBI:30616"/>
    </ligand>
</feature>
<evidence type="ECO:0000256" key="2">
    <source>
        <dbReference type="ARBA" id="ARBA00001958"/>
    </source>
</evidence>
<name>A0A4R2LRJ2_9GAMM</name>
<dbReference type="GO" id="GO:0005524">
    <property type="term" value="F:ATP binding"/>
    <property type="evidence" value="ECO:0007669"/>
    <property type="project" value="UniProtKB-UniRule"/>
</dbReference>
<evidence type="ECO:0000256" key="6">
    <source>
        <dbReference type="ARBA" id="ARBA00012102"/>
    </source>
</evidence>
<keyword evidence="12 16" id="KW-0630">Potassium</keyword>
<dbReference type="GO" id="GO:0005737">
    <property type="term" value="C:cytoplasm"/>
    <property type="evidence" value="ECO:0007669"/>
    <property type="project" value="UniProtKB-SubCell"/>
</dbReference>
<dbReference type="NCBIfam" id="TIGR00671">
    <property type="entry name" value="baf"/>
    <property type="match status" value="1"/>
</dbReference>
<evidence type="ECO:0000256" key="5">
    <source>
        <dbReference type="ARBA" id="ARBA00011738"/>
    </source>
</evidence>
<dbReference type="UniPathway" id="UPA00241">
    <property type="reaction ID" value="UER00352"/>
</dbReference>
<evidence type="ECO:0000256" key="8">
    <source>
        <dbReference type="ARBA" id="ARBA00022679"/>
    </source>
</evidence>
<feature type="active site" description="Proton acceptor" evidence="16">
    <location>
        <position position="103"/>
    </location>
</feature>
<evidence type="ECO:0000313" key="18">
    <source>
        <dbReference type="Proteomes" id="UP000295765"/>
    </source>
</evidence>
<evidence type="ECO:0000256" key="12">
    <source>
        <dbReference type="ARBA" id="ARBA00022958"/>
    </source>
</evidence>
<evidence type="ECO:0000256" key="9">
    <source>
        <dbReference type="ARBA" id="ARBA00022741"/>
    </source>
</evidence>
<dbReference type="SUPFAM" id="SSF53067">
    <property type="entry name" value="Actin-like ATPase domain"/>
    <property type="match status" value="2"/>
</dbReference>
<comment type="cofactor">
    <cofactor evidence="16">
        <name>NH4(+)</name>
        <dbReference type="ChEBI" id="CHEBI:28938"/>
    </cofactor>
    <cofactor evidence="16">
        <name>K(+)</name>
        <dbReference type="ChEBI" id="CHEBI:29103"/>
    </cofactor>
    <text evidence="16">A monovalent cation. Ammonium or potassium.</text>
</comment>
<evidence type="ECO:0000256" key="11">
    <source>
        <dbReference type="ARBA" id="ARBA00022840"/>
    </source>
</evidence>
<comment type="caution">
    <text evidence="17">The sequence shown here is derived from an EMBL/GenBank/DDBJ whole genome shotgun (WGS) entry which is preliminary data.</text>
</comment>
<dbReference type="InterPro" id="IPR004619">
    <property type="entry name" value="Type_III_PanK"/>
</dbReference>
<dbReference type="Gene3D" id="3.30.420.40">
    <property type="match status" value="2"/>
</dbReference>
<dbReference type="OrthoDB" id="9781305at2"/>
<dbReference type="InterPro" id="IPR043129">
    <property type="entry name" value="ATPase_NBD"/>
</dbReference>
<dbReference type="Pfam" id="PF03309">
    <property type="entry name" value="Pan_kinase"/>
    <property type="match status" value="1"/>
</dbReference>
<dbReference type="PANTHER" id="PTHR34265:SF1">
    <property type="entry name" value="TYPE III PANTOTHENATE KINASE"/>
    <property type="match status" value="1"/>
</dbReference>
<comment type="similarity">
    <text evidence="14 16">Belongs to the type III pantothenate kinase family.</text>
</comment>
<keyword evidence="11 16" id="KW-0067">ATP-binding</keyword>
<evidence type="ECO:0000256" key="14">
    <source>
        <dbReference type="ARBA" id="ARBA00038036"/>
    </source>
</evidence>
<feature type="binding site" evidence="16">
    <location>
        <begin position="6"/>
        <end position="13"/>
    </location>
    <ligand>
        <name>ATP</name>
        <dbReference type="ChEBI" id="CHEBI:30616"/>
    </ligand>
</feature>
<dbReference type="HAMAP" id="MF_01274">
    <property type="entry name" value="Pantothen_kinase_3"/>
    <property type="match status" value="1"/>
</dbReference>
<feature type="binding site" evidence="16">
    <location>
        <position position="94"/>
    </location>
    <ligand>
        <name>substrate</name>
    </ligand>
</feature>
<protein>
    <recommendedName>
        <fullName evidence="15 16">Type III pantothenate kinase</fullName>
        <ecNumber evidence="6 16">2.7.1.33</ecNumber>
    </recommendedName>
    <alternativeName>
        <fullName evidence="16">PanK-III</fullName>
    </alternativeName>
    <alternativeName>
        <fullName evidence="16">Pantothenic acid kinase</fullName>
    </alternativeName>
</protein>
<comment type="function">
    <text evidence="16">Catalyzes the phosphorylation of pantothenate (Pan), the first step in CoA biosynthesis.</text>
</comment>
<comment type="cofactor">
    <cofactor evidence="2">
        <name>K(+)</name>
        <dbReference type="ChEBI" id="CHEBI:29103"/>
    </cofactor>
</comment>
<sequence length="247" mass="25753">MILYVDIGNTRLKWLGEAAGRVPVRGAFVHRDGDLAVLLQQAWSDLPLPARVLVVSVAGEGMASTLTQWVQRQWGLAIEFVHSRASGFGVVNAYAEPTRMGADRWVAMVAARGLTQGACCVIDCGTAVTVDVLSAQGRHAGGVIFPGLQLMRLALYRDTQRIPAEPVGAAPVAPLGHDTASCVAAGVQHAVAGGIGRVVESARVRVGASLDCFITGGDGPALAAVLGGDYQLHPDLLFEGLRRIAAG</sequence>
<comment type="catalytic activity">
    <reaction evidence="1 16">
        <text>(R)-pantothenate + ATP = (R)-4'-phosphopantothenate + ADP + H(+)</text>
        <dbReference type="Rhea" id="RHEA:16373"/>
        <dbReference type="ChEBI" id="CHEBI:10986"/>
        <dbReference type="ChEBI" id="CHEBI:15378"/>
        <dbReference type="ChEBI" id="CHEBI:29032"/>
        <dbReference type="ChEBI" id="CHEBI:30616"/>
        <dbReference type="ChEBI" id="CHEBI:456216"/>
        <dbReference type="EC" id="2.7.1.33"/>
    </reaction>
</comment>
<comment type="subunit">
    <text evidence="5 16">Homodimer.</text>
</comment>
<gene>
    <name evidence="16" type="primary">coaX</name>
    <name evidence="17" type="ORF">EV699_10547</name>
</gene>
<evidence type="ECO:0000256" key="10">
    <source>
        <dbReference type="ARBA" id="ARBA00022777"/>
    </source>
</evidence>
<organism evidence="17 18">
    <name type="scientific">Plasticicumulans lactativorans</name>
    <dbReference type="NCBI Taxonomy" id="1133106"/>
    <lineage>
        <taxon>Bacteria</taxon>
        <taxon>Pseudomonadati</taxon>
        <taxon>Pseudomonadota</taxon>
        <taxon>Gammaproteobacteria</taxon>
        <taxon>Candidatus Competibacteraceae</taxon>
        <taxon>Plasticicumulans</taxon>
    </lineage>
</organism>
<evidence type="ECO:0000313" key="17">
    <source>
        <dbReference type="EMBL" id="TCO82265.1"/>
    </source>
</evidence>
<dbReference type="GO" id="GO:0004594">
    <property type="term" value="F:pantothenate kinase activity"/>
    <property type="evidence" value="ECO:0007669"/>
    <property type="project" value="UniProtKB-UniRule"/>
</dbReference>
<keyword evidence="16" id="KW-0479">Metal-binding</keyword>
<evidence type="ECO:0000256" key="16">
    <source>
        <dbReference type="HAMAP-Rule" id="MF_01274"/>
    </source>
</evidence>
<proteinExistence type="inferred from homology"/>
<feature type="binding site" evidence="16">
    <location>
        <position position="123"/>
    </location>
    <ligand>
        <name>K(+)</name>
        <dbReference type="ChEBI" id="CHEBI:29103"/>
    </ligand>
</feature>
<evidence type="ECO:0000256" key="7">
    <source>
        <dbReference type="ARBA" id="ARBA00022490"/>
    </source>
</evidence>
<dbReference type="GO" id="GO:0046872">
    <property type="term" value="F:metal ion binding"/>
    <property type="evidence" value="ECO:0007669"/>
    <property type="project" value="UniProtKB-KW"/>
</dbReference>
<dbReference type="EC" id="2.7.1.33" evidence="6 16"/>
<dbReference type="RefSeq" id="WP_132539537.1">
    <property type="nucleotide sequence ID" value="NZ_SLWY01000005.1"/>
</dbReference>
<comment type="pathway">
    <text evidence="4 16">Cofactor biosynthesis; coenzyme A biosynthesis; CoA from (R)-pantothenate: step 1/5.</text>
</comment>
<dbReference type="CDD" id="cd24015">
    <property type="entry name" value="ASKHA_NBD_PanK-III"/>
    <property type="match status" value="1"/>
</dbReference>